<sequence>MTGYRRPILPELDYRDEHGEPIPYGSRWHGGSPPEDAYSRTSNLDRFEPLHSIATALIAWLQETFDVDILDDVEAASDMRLDPGEATRTVRLMPRCPDAAPLTFVLTAYPGTYLHAGVLHDFSFPVCACDACDEDVAGLAEELEWTVRMVVSGGYSEHVDSFSRWIEYRVEEPGVGMRSGRSRANDLPSERLRAAKKRLPKGGRWVPWPVQRRQRGGPGTFIARPRAPHPPTSSR</sequence>
<evidence type="ECO:0000256" key="1">
    <source>
        <dbReference type="SAM" id="MobiDB-lite"/>
    </source>
</evidence>
<organism evidence="2 3">
    <name type="scientific">Agromyces archimandritae</name>
    <dbReference type="NCBI Taxonomy" id="2781962"/>
    <lineage>
        <taxon>Bacteria</taxon>
        <taxon>Bacillati</taxon>
        <taxon>Actinomycetota</taxon>
        <taxon>Actinomycetes</taxon>
        <taxon>Micrococcales</taxon>
        <taxon>Microbacteriaceae</taxon>
        <taxon>Agromyces</taxon>
    </lineage>
</organism>
<feature type="region of interest" description="Disordered" evidence="1">
    <location>
        <begin position="202"/>
        <end position="235"/>
    </location>
</feature>
<dbReference type="AlphaFoldDB" id="A0A975INV5"/>
<evidence type="ECO:0000313" key="2">
    <source>
        <dbReference type="EMBL" id="QTX04955.1"/>
    </source>
</evidence>
<protein>
    <submittedName>
        <fullName evidence="2">Uncharacterized protein</fullName>
    </submittedName>
</protein>
<dbReference type="KEGG" id="aarc:G127AT_01495"/>
<dbReference type="Pfam" id="PF19736">
    <property type="entry name" value="DUF6226"/>
    <property type="match status" value="1"/>
</dbReference>
<name>A0A975INV5_9MICO</name>
<evidence type="ECO:0000313" key="3">
    <source>
        <dbReference type="Proteomes" id="UP000671914"/>
    </source>
</evidence>
<gene>
    <name evidence="2" type="ORF">G127AT_01495</name>
</gene>
<dbReference type="Proteomes" id="UP000671914">
    <property type="component" value="Chromosome"/>
</dbReference>
<dbReference type="InterPro" id="IPR045773">
    <property type="entry name" value="DUF6226"/>
</dbReference>
<reference evidence="2" key="1">
    <citation type="submission" date="2021-03" db="EMBL/GenBank/DDBJ databases">
        <title>Agromyces archimandritus sp. nov., isolated from the cockroach Archimandrita tessellata.</title>
        <authorList>
            <person name="Guzman J."/>
            <person name="Ortuzar M."/>
            <person name="Poehlein A."/>
            <person name="Daniel R."/>
            <person name="Trujillo M."/>
            <person name="Vilcinskas A."/>
        </authorList>
    </citation>
    <scope>NUCLEOTIDE SEQUENCE</scope>
    <source>
        <strain evidence="2">G127AT</strain>
    </source>
</reference>
<proteinExistence type="predicted"/>
<accession>A0A975INV5</accession>
<dbReference type="EMBL" id="CP071696">
    <property type="protein sequence ID" value="QTX04955.1"/>
    <property type="molecule type" value="Genomic_DNA"/>
</dbReference>
<dbReference type="RefSeq" id="WP_210899097.1">
    <property type="nucleotide sequence ID" value="NZ_CP071696.1"/>
</dbReference>
<keyword evidence="3" id="KW-1185">Reference proteome</keyword>